<keyword evidence="7" id="KW-1133">Transmembrane helix</keyword>
<dbReference type="KEGG" id="gba:J421_1481"/>
<keyword evidence="6" id="KW-0482">Metalloprotease</keyword>
<dbReference type="PANTHER" id="PTHR39188:SF3">
    <property type="entry name" value="STAGE IV SPORULATION PROTEIN FB"/>
    <property type="match status" value="1"/>
</dbReference>
<comment type="similarity">
    <text evidence="2">Belongs to the peptidase M50B family.</text>
</comment>
<evidence type="ECO:0000256" key="5">
    <source>
        <dbReference type="ARBA" id="ARBA00022833"/>
    </source>
</evidence>
<evidence type="ECO:0000256" key="3">
    <source>
        <dbReference type="ARBA" id="ARBA00022670"/>
    </source>
</evidence>
<protein>
    <submittedName>
        <fullName evidence="8">Peptidase M50</fullName>
    </submittedName>
</protein>
<sequence>MPADRCASCGTELAPHALACPACDALVHGPRLQRLAEEADAATAAGDVTTARARWEAALRLLPEDSRQHALVRARVASLDASPDASPDAPTPRADETPWWRRGAGGLLALVLLLLGKLKFLLLGLTKASTFLSMFGFFALYWSLYGWPLALGLVVSIYIHEMGHVAMLRRLGIAAGAPLFIPGVGALVLLKQRVDDPVQDAQIGLAGPVWGLGAGLAALAVYGTTHTPVWLAIAQLTGFLNLFNLIPFWQLDGSRGFHALSRSERWIVVAAIAIALLWTEQRILFLVGGVAVWRAMQREAGPGDRRVLATFVVLVMALAWLARTVR</sequence>
<evidence type="ECO:0000313" key="9">
    <source>
        <dbReference type="Proteomes" id="UP000019151"/>
    </source>
</evidence>
<dbReference type="EMBL" id="CP007128">
    <property type="protein sequence ID" value="AHG89018.1"/>
    <property type="molecule type" value="Genomic_DNA"/>
</dbReference>
<dbReference type="eggNOG" id="COG1994">
    <property type="taxonomic scope" value="Bacteria"/>
</dbReference>
<dbReference type="AlphaFoldDB" id="W0RHY0"/>
<dbReference type="RefSeq" id="WP_025410535.1">
    <property type="nucleotide sequence ID" value="NZ_CP007128.1"/>
</dbReference>
<evidence type="ECO:0000256" key="4">
    <source>
        <dbReference type="ARBA" id="ARBA00022801"/>
    </source>
</evidence>
<reference evidence="8 9" key="1">
    <citation type="journal article" date="2014" name="Genome Announc.">
        <title>Genome Sequence and Methylome of Soil Bacterium Gemmatirosa kalamazoonensis KBS708T, a Member of the Rarely Cultivated Gemmatimonadetes Phylum.</title>
        <authorList>
            <person name="Debruyn J.M."/>
            <person name="Radosevich M."/>
            <person name="Wommack K.E."/>
            <person name="Polson S.W."/>
            <person name="Hauser L.J."/>
            <person name="Fawaz M.N."/>
            <person name="Korlach J."/>
            <person name="Tsai Y.C."/>
        </authorList>
    </citation>
    <scope>NUCLEOTIDE SEQUENCE [LARGE SCALE GENOMIC DNA]</scope>
    <source>
        <strain evidence="8 9">KBS708</strain>
    </source>
</reference>
<evidence type="ECO:0000313" key="8">
    <source>
        <dbReference type="EMBL" id="AHG89018.1"/>
    </source>
</evidence>
<keyword evidence="5" id="KW-0862">Zinc</keyword>
<feature type="transmembrane region" description="Helical" evidence="7">
    <location>
        <begin position="171"/>
        <end position="190"/>
    </location>
</feature>
<feature type="transmembrane region" description="Helical" evidence="7">
    <location>
        <begin position="202"/>
        <end position="222"/>
    </location>
</feature>
<keyword evidence="9" id="KW-1185">Reference proteome</keyword>
<dbReference type="STRING" id="861299.J421_1481"/>
<organism evidence="8 9">
    <name type="scientific">Gemmatirosa kalamazoonensis</name>
    <dbReference type="NCBI Taxonomy" id="861299"/>
    <lineage>
        <taxon>Bacteria</taxon>
        <taxon>Pseudomonadati</taxon>
        <taxon>Gemmatimonadota</taxon>
        <taxon>Gemmatimonadia</taxon>
        <taxon>Gemmatimonadales</taxon>
        <taxon>Gemmatimonadaceae</taxon>
        <taxon>Gemmatirosa</taxon>
    </lineage>
</organism>
<dbReference type="HOGENOM" id="CLU_803546_0_0_0"/>
<evidence type="ECO:0000256" key="1">
    <source>
        <dbReference type="ARBA" id="ARBA00001947"/>
    </source>
</evidence>
<evidence type="ECO:0000256" key="6">
    <source>
        <dbReference type="ARBA" id="ARBA00023049"/>
    </source>
</evidence>
<comment type="cofactor">
    <cofactor evidence="1">
        <name>Zn(2+)</name>
        <dbReference type="ChEBI" id="CHEBI:29105"/>
    </cofactor>
</comment>
<feature type="transmembrane region" description="Helical" evidence="7">
    <location>
        <begin position="305"/>
        <end position="322"/>
    </location>
</feature>
<gene>
    <name evidence="8" type="ORF">J421_1481</name>
</gene>
<accession>W0RHY0</accession>
<evidence type="ECO:0000256" key="7">
    <source>
        <dbReference type="SAM" id="Phobius"/>
    </source>
</evidence>
<name>W0RHY0_9BACT</name>
<evidence type="ECO:0000256" key="2">
    <source>
        <dbReference type="ARBA" id="ARBA00007931"/>
    </source>
</evidence>
<proteinExistence type="inferred from homology"/>
<dbReference type="PANTHER" id="PTHR39188">
    <property type="entry name" value="MEMBRANE-ASSOCIATED ZINC METALLOPROTEASE M50B"/>
    <property type="match status" value="1"/>
</dbReference>
<dbReference type="GO" id="GO:0008237">
    <property type="term" value="F:metallopeptidase activity"/>
    <property type="evidence" value="ECO:0007669"/>
    <property type="project" value="UniProtKB-KW"/>
</dbReference>
<feature type="transmembrane region" description="Helical" evidence="7">
    <location>
        <begin position="266"/>
        <end position="293"/>
    </location>
</feature>
<dbReference type="Proteomes" id="UP000019151">
    <property type="component" value="Chromosome"/>
</dbReference>
<dbReference type="InParanoid" id="W0RHY0"/>
<keyword evidence="7" id="KW-0472">Membrane</keyword>
<dbReference type="GO" id="GO:0006508">
    <property type="term" value="P:proteolysis"/>
    <property type="evidence" value="ECO:0007669"/>
    <property type="project" value="UniProtKB-KW"/>
</dbReference>
<keyword evidence="7" id="KW-0812">Transmembrane</keyword>
<keyword evidence="3" id="KW-0645">Protease</keyword>
<feature type="transmembrane region" description="Helical" evidence="7">
    <location>
        <begin position="107"/>
        <end position="125"/>
    </location>
</feature>
<dbReference type="CDD" id="cd06160">
    <property type="entry name" value="S2P-M50_like_2"/>
    <property type="match status" value="1"/>
</dbReference>
<keyword evidence="4" id="KW-0378">Hydrolase</keyword>
<dbReference type="OrthoDB" id="9781963at2"/>
<feature type="transmembrane region" description="Helical" evidence="7">
    <location>
        <begin position="229"/>
        <end position="246"/>
    </location>
</feature>
<feature type="transmembrane region" description="Helical" evidence="7">
    <location>
        <begin position="131"/>
        <end position="159"/>
    </location>
</feature>